<feature type="transmembrane region" description="Helical" evidence="1">
    <location>
        <begin position="54"/>
        <end position="73"/>
    </location>
</feature>
<organism evidence="3 4">
    <name type="scientific">Arenibacter certesii</name>
    <dbReference type="NCBI Taxonomy" id="228955"/>
    <lineage>
        <taxon>Bacteria</taxon>
        <taxon>Pseudomonadati</taxon>
        <taxon>Bacteroidota</taxon>
        <taxon>Flavobacteriia</taxon>
        <taxon>Flavobacteriales</taxon>
        <taxon>Flavobacteriaceae</taxon>
        <taxon>Arenibacter</taxon>
    </lineage>
</organism>
<keyword evidence="3" id="KW-0418">Kinase</keyword>
<keyword evidence="3" id="KW-0808">Transferase</keyword>
<sequence length="109" mass="13388">MENFDDNKRKRAKRRIEELKGFYVHLVIFIVINLSISINKILRNIREGETLWEAFWDFGTFAVWIFWGVGLVFHASKTCNYNPFFTKKWEERQVKKFMEEDRKESEKYR</sequence>
<dbReference type="Pfam" id="PF13239">
    <property type="entry name" value="2TM"/>
    <property type="match status" value="1"/>
</dbReference>
<protein>
    <submittedName>
        <fullName evidence="3">Histidine kinase</fullName>
    </submittedName>
</protein>
<evidence type="ECO:0000259" key="2">
    <source>
        <dbReference type="Pfam" id="PF13239"/>
    </source>
</evidence>
<dbReference type="Proteomes" id="UP000634668">
    <property type="component" value="Unassembled WGS sequence"/>
</dbReference>
<evidence type="ECO:0000313" key="3">
    <source>
        <dbReference type="EMBL" id="GGW40475.1"/>
    </source>
</evidence>
<reference evidence="3" key="1">
    <citation type="journal article" date="2014" name="Int. J. Syst. Evol. Microbiol.">
        <title>Complete genome sequence of Corynebacterium casei LMG S-19264T (=DSM 44701T), isolated from a smear-ripened cheese.</title>
        <authorList>
            <consortium name="US DOE Joint Genome Institute (JGI-PGF)"/>
            <person name="Walter F."/>
            <person name="Albersmeier A."/>
            <person name="Kalinowski J."/>
            <person name="Ruckert C."/>
        </authorList>
    </citation>
    <scope>NUCLEOTIDE SEQUENCE</scope>
    <source>
        <strain evidence="3">KCTC 12113</strain>
    </source>
</reference>
<keyword evidence="1" id="KW-0472">Membrane</keyword>
<evidence type="ECO:0000313" key="4">
    <source>
        <dbReference type="Proteomes" id="UP000634668"/>
    </source>
</evidence>
<feature type="transmembrane region" description="Helical" evidence="1">
    <location>
        <begin position="21"/>
        <end position="42"/>
    </location>
</feature>
<evidence type="ECO:0000256" key="1">
    <source>
        <dbReference type="SAM" id="Phobius"/>
    </source>
</evidence>
<dbReference type="AlphaFoldDB" id="A0A918IZR2"/>
<reference evidence="3" key="2">
    <citation type="submission" date="2020-09" db="EMBL/GenBank/DDBJ databases">
        <authorList>
            <person name="Sun Q."/>
            <person name="Kim S."/>
        </authorList>
    </citation>
    <scope>NUCLEOTIDE SEQUENCE</scope>
    <source>
        <strain evidence="3">KCTC 12113</strain>
    </source>
</reference>
<proteinExistence type="predicted"/>
<dbReference type="RefSeq" id="WP_026813908.1">
    <property type="nucleotide sequence ID" value="NZ_BMWP01000019.1"/>
</dbReference>
<dbReference type="InterPro" id="IPR025698">
    <property type="entry name" value="2TM_dom"/>
</dbReference>
<dbReference type="EMBL" id="BMWP01000019">
    <property type="protein sequence ID" value="GGW40475.1"/>
    <property type="molecule type" value="Genomic_DNA"/>
</dbReference>
<gene>
    <name evidence="3" type="ORF">GCM10007383_26500</name>
</gene>
<name>A0A918IZR2_9FLAO</name>
<accession>A0A918IZR2</accession>
<dbReference type="GO" id="GO:0016301">
    <property type="term" value="F:kinase activity"/>
    <property type="evidence" value="ECO:0007669"/>
    <property type="project" value="UniProtKB-KW"/>
</dbReference>
<comment type="caution">
    <text evidence="3">The sequence shown here is derived from an EMBL/GenBank/DDBJ whole genome shotgun (WGS) entry which is preliminary data.</text>
</comment>
<keyword evidence="1" id="KW-0812">Transmembrane</keyword>
<keyword evidence="4" id="KW-1185">Reference proteome</keyword>
<keyword evidence="1" id="KW-1133">Transmembrane helix</keyword>
<feature type="domain" description="2TM" evidence="2">
    <location>
        <begin position="10"/>
        <end position="99"/>
    </location>
</feature>